<dbReference type="EMBL" id="GALX01002808">
    <property type="protein sequence ID" value="JAB65658.1"/>
    <property type="molecule type" value="Transcribed_RNA"/>
</dbReference>
<comment type="subcellular location">
    <subcellularLocation>
        <location evidence="1">Secreted</location>
    </subcellularLocation>
</comment>
<dbReference type="FunFam" id="2.40.10.10:FF:000120">
    <property type="entry name" value="Putative serine protease"/>
    <property type="match status" value="1"/>
</dbReference>
<evidence type="ECO:0000256" key="6">
    <source>
        <dbReference type="ARBA" id="ARBA00022801"/>
    </source>
</evidence>
<dbReference type="PROSITE" id="PS50240">
    <property type="entry name" value="TRYPSIN_DOM"/>
    <property type="match status" value="1"/>
</dbReference>
<keyword evidence="7" id="KW-0353">Hemolymph clotting</keyword>
<dbReference type="GO" id="GO:0006508">
    <property type="term" value="P:proteolysis"/>
    <property type="evidence" value="ECO:0007669"/>
    <property type="project" value="UniProtKB-KW"/>
</dbReference>
<dbReference type="InterPro" id="IPR001314">
    <property type="entry name" value="Peptidase_S1A"/>
</dbReference>
<organism evidence="14">
    <name type="scientific">Anoplophora glabripennis</name>
    <name type="common">Asian longhorn beetle</name>
    <name type="synonym">Anoplophora nobilis</name>
    <dbReference type="NCBI Taxonomy" id="217634"/>
    <lineage>
        <taxon>Eukaryota</taxon>
        <taxon>Metazoa</taxon>
        <taxon>Ecdysozoa</taxon>
        <taxon>Arthropoda</taxon>
        <taxon>Hexapoda</taxon>
        <taxon>Insecta</taxon>
        <taxon>Pterygota</taxon>
        <taxon>Neoptera</taxon>
        <taxon>Endopterygota</taxon>
        <taxon>Coleoptera</taxon>
        <taxon>Polyphaga</taxon>
        <taxon>Cucujiformia</taxon>
        <taxon>Chrysomeloidea</taxon>
        <taxon>Cerambycidae</taxon>
        <taxon>Lamiinae</taxon>
        <taxon>Lamiini</taxon>
        <taxon>Anoplophora</taxon>
    </lineage>
</organism>
<dbReference type="Pfam" id="PF00089">
    <property type="entry name" value="Trypsin"/>
    <property type="match status" value="1"/>
</dbReference>
<comment type="catalytic activity">
    <reaction evidence="10">
        <text>Selective cleavage of 103-Arg-|-Ser-104 and 124-Ile-|-Ile-125 bonds in Limulus clotting factor B to form activated factor B. Cleavage of -Pro-Arg-|-Xaa- bonds in synthetic substrates.</text>
        <dbReference type="EC" id="3.4.21.84"/>
    </reaction>
</comment>
<keyword evidence="3" id="KW-0768">Sushi</keyword>
<keyword evidence="4" id="KW-0645">Protease</keyword>
<dbReference type="SMART" id="SM00020">
    <property type="entry name" value="Tryp_SPc"/>
    <property type="match status" value="1"/>
</dbReference>
<dbReference type="InterPro" id="IPR009003">
    <property type="entry name" value="Peptidase_S1_PA"/>
</dbReference>
<dbReference type="PROSITE" id="PS50092">
    <property type="entry name" value="TSP1"/>
    <property type="match status" value="2"/>
</dbReference>
<evidence type="ECO:0000256" key="11">
    <source>
        <dbReference type="ARBA" id="ARBA00066707"/>
    </source>
</evidence>
<dbReference type="GO" id="GO:0004252">
    <property type="term" value="F:serine-type endopeptidase activity"/>
    <property type="evidence" value="ECO:0007669"/>
    <property type="project" value="InterPro"/>
</dbReference>
<dbReference type="PANTHER" id="PTHR24264">
    <property type="entry name" value="TRYPSIN-RELATED"/>
    <property type="match status" value="1"/>
</dbReference>
<evidence type="ECO:0000256" key="5">
    <source>
        <dbReference type="ARBA" id="ARBA00022729"/>
    </source>
</evidence>
<evidence type="ECO:0000256" key="10">
    <source>
        <dbReference type="ARBA" id="ARBA00052079"/>
    </source>
</evidence>
<evidence type="ECO:0000256" key="7">
    <source>
        <dbReference type="ARBA" id="ARBA00022820"/>
    </source>
</evidence>
<evidence type="ECO:0000256" key="2">
    <source>
        <dbReference type="ARBA" id="ARBA00022525"/>
    </source>
</evidence>
<dbReference type="PANTHER" id="PTHR24264:SF65">
    <property type="entry name" value="SRCR DOMAIN-CONTAINING PROTEIN"/>
    <property type="match status" value="1"/>
</dbReference>
<evidence type="ECO:0000256" key="8">
    <source>
        <dbReference type="ARBA" id="ARBA00022825"/>
    </source>
</evidence>
<evidence type="ECO:0000256" key="9">
    <source>
        <dbReference type="ARBA" id="ARBA00023157"/>
    </source>
</evidence>
<feature type="domain" description="Peptidase S1" evidence="13">
    <location>
        <begin position="243"/>
        <end position="470"/>
    </location>
</feature>
<sequence length="473" mass="55354">MYNRFFNSLVFMLLIIELGSSIHQKSSSHNQLENQRNVTYRSAMEDIFSDIDDESHSNHSLEEEDLDDVYTKWSTWSRCTDCFQRRMKECVSYDCEGSRVYEERPCKKSRCKRKSRQKNGFHIVHLNEDNSYLTKQAPSDIWSKWSKWSPCSQNCRTYRIRKCKKPGRCNKQIQDEQAYCYQDSTMCQIYVLNLMESDRQNHYDNGRYQYNNNNQDVPVREPRRHFRARRCGVPNRRTKMLKIIGGSEAKRYKWPWHVAILNQHMEVFCGGTLIAPRWVLTANHCIRKYLRVRLNAHDLRARDGSDIEMTVSKMFPHPKFDYKTVDNDIALLMLPRPVKTQVACLPKKRPKPGQLCSVMGWGKINTDDMYGVPVLHEAKLPVVHSKTCRKSYREFLISDNMLCAGWMSGKSDTCAGDSGGGLMCPAKRLSRTVYSVQGITSFGDGCGRRNKYGIYTTVFNYIQWIHYIMDHYS</sequence>
<dbReference type="SUPFAM" id="SSF50494">
    <property type="entry name" value="Trypsin-like serine proteases"/>
    <property type="match status" value="1"/>
</dbReference>
<dbReference type="SMART" id="SM00209">
    <property type="entry name" value="TSP1"/>
    <property type="match status" value="2"/>
</dbReference>
<dbReference type="AlphaFoldDB" id="V5GYX6"/>
<keyword evidence="5 12" id="KW-0732">Signal</keyword>
<protein>
    <recommendedName>
        <fullName evidence="11">limulus clotting factor C</fullName>
        <ecNumber evidence="11">3.4.21.84</ecNumber>
    </recommendedName>
</protein>
<dbReference type="GO" id="GO:0005615">
    <property type="term" value="C:extracellular space"/>
    <property type="evidence" value="ECO:0007669"/>
    <property type="project" value="TreeGrafter"/>
</dbReference>
<name>V5GYX6_ANOGL</name>
<dbReference type="KEGG" id="agb:108911332"/>
<keyword evidence="2" id="KW-0964">Secreted</keyword>
<dbReference type="GeneID" id="108911332"/>
<accession>V5GYX6</accession>
<dbReference type="InterPro" id="IPR043504">
    <property type="entry name" value="Peptidase_S1_PA_chymotrypsin"/>
</dbReference>
<dbReference type="InterPro" id="IPR050127">
    <property type="entry name" value="Serine_Proteases_S1"/>
</dbReference>
<proteinExistence type="predicted"/>
<dbReference type="InterPro" id="IPR000884">
    <property type="entry name" value="TSP1_rpt"/>
</dbReference>
<dbReference type="GO" id="GO:0042381">
    <property type="term" value="P:hemolymph coagulation"/>
    <property type="evidence" value="ECO:0007669"/>
    <property type="project" value="UniProtKB-KW"/>
</dbReference>
<dbReference type="InterPro" id="IPR001254">
    <property type="entry name" value="Trypsin_dom"/>
</dbReference>
<evidence type="ECO:0000256" key="3">
    <source>
        <dbReference type="ARBA" id="ARBA00022659"/>
    </source>
</evidence>
<feature type="chain" id="PRO_5004734015" description="limulus clotting factor C" evidence="12">
    <location>
        <begin position="22"/>
        <end position="473"/>
    </location>
</feature>
<dbReference type="EC" id="3.4.21.84" evidence="11"/>
<dbReference type="CDD" id="cd00190">
    <property type="entry name" value="Tryp_SPc"/>
    <property type="match status" value="1"/>
</dbReference>
<dbReference type="OrthoDB" id="10004439at2759"/>
<feature type="signal peptide" evidence="12">
    <location>
        <begin position="1"/>
        <end position="21"/>
    </location>
</feature>
<dbReference type="Gene3D" id="2.40.10.10">
    <property type="entry name" value="Trypsin-like serine proteases"/>
    <property type="match status" value="1"/>
</dbReference>
<keyword evidence="9" id="KW-1015">Disulfide bond</keyword>
<evidence type="ECO:0000256" key="4">
    <source>
        <dbReference type="ARBA" id="ARBA00022670"/>
    </source>
</evidence>
<dbReference type="PRINTS" id="PR00722">
    <property type="entry name" value="CHYMOTRYPSIN"/>
</dbReference>
<evidence type="ECO:0000256" key="12">
    <source>
        <dbReference type="SAM" id="SignalP"/>
    </source>
</evidence>
<gene>
    <name evidence="14" type="primary">PLMN</name>
</gene>
<keyword evidence="8" id="KW-0720">Serine protease</keyword>
<reference evidence="14" key="1">
    <citation type="submission" date="2013-07" db="EMBL/GenBank/DDBJ databases">
        <title>Midgut Transcriptome Profiling of Anoplphora glabripennis, a Lignocellulose Degrading, Wood-Boring Cerambycid.</title>
        <authorList>
            <person name="Scully E.D."/>
            <person name="Hoover K."/>
            <person name="Carlson J.E."/>
            <person name="Tien M."/>
            <person name="Geib S.M."/>
        </authorList>
    </citation>
    <scope>NUCLEOTIDE SEQUENCE</scope>
</reference>
<keyword evidence="6" id="KW-0378">Hydrolase</keyword>
<evidence type="ECO:0000259" key="13">
    <source>
        <dbReference type="PROSITE" id="PS50240"/>
    </source>
</evidence>
<evidence type="ECO:0000313" key="14">
    <source>
        <dbReference type="EMBL" id="JAB65658.1"/>
    </source>
</evidence>
<evidence type="ECO:0000256" key="1">
    <source>
        <dbReference type="ARBA" id="ARBA00004613"/>
    </source>
</evidence>